<dbReference type="EMBL" id="BAEN01000065">
    <property type="protein sequence ID" value="GAC15991.1"/>
    <property type="molecule type" value="Genomic_DNA"/>
</dbReference>
<dbReference type="GO" id="GO:0005886">
    <property type="term" value="C:plasma membrane"/>
    <property type="evidence" value="ECO:0007669"/>
    <property type="project" value="TreeGrafter"/>
</dbReference>
<dbReference type="GO" id="GO:0043709">
    <property type="term" value="P:cell adhesion involved in single-species biofilm formation"/>
    <property type="evidence" value="ECO:0007669"/>
    <property type="project" value="TreeGrafter"/>
</dbReference>
<evidence type="ECO:0000313" key="7">
    <source>
        <dbReference type="EMBL" id="GAC15991.1"/>
    </source>
</evidence>
<dbReference type="NCBIfam" id="TIGR00254">
    <property type="entry name" value="GGDEF"/>
    <property type="match status" value="1"/>
</dbReference>
<evidence type="ECO:0000256" key="1">
    <source>
        <dbReference type="ARBA" id="ARBA00001946"/>
    </source>
</evidence>
<name>K6XWG0_9ALTE</name>
<dbReference type="PANTHER" id="PTHR45138:SF9">
    <property type="entry name" value="DIGUANYLATE CYCLASE DGCM-RELATED"/>
    <property type="match status" value="1"/>
</dbReference>
<sequence length="632" mass="72156">MKLCAFKFQIVLAIFFLCSLVARAETQYFFQHAYSNKPFTQVQSQIQSRIADAQNSDEKIELRMSLASLYLQFDRMDLLVPLLSDLAALEVDQQVDNNGLKWQILKGYSQYSFSQYAEAETHFNEARTLVDTLSASEKITPGFTYLIAILNVYSGINDAYLQRYSQATQSISNANQIANEHKWPVLGGLSLYYTGDVNYELKNYEQAQSFYQLAKTTYPQNAKNFAAFALLSEAQMINIVGDRQQAFRLLEESIEVFNELEDISALSYAYLLKSYFYSKDGNKEQALNWIRESVILREQLGNPVSIANSYVHYSANLAENDQSLLALEYAEKAALLVEPTEDLAGQWDAFNNYAGLLNEHGEYQKAFEYMSKSERALLAKARLDITSETARLNSEFHLAQQQIVNQFLDEKNALLETQLLQQQQLQKRQEWIVFGLILFALLVTLFMVIIFKLYRKNKRLAVIDNLTGLRNRRSILESGEQIFTISKRYKQDLCVLMLDVDNFKSVNDNYGHAEGDKVLKYVASICKDALRSSDYVGRVGGEEFLFILPNSKEVDGTLLAKRLFQTIRENEKLAELKVDNVTFSIGLAAEIERCSDFLELASFADAALYKAKNSGKNQLQIYTEEMQFNKSA</sequence>
<comment type="caution">
    <text evidence="7">The sequence shown here is derived from an EMBL/GenBank/DDBJ whole genome shotgun (WGS) entry which is preliminary data.</text>
</comment>
<dbReference type="GO" id="GO:0052621">
    <property type="term" value="F:diguanylate cyclase activity"/>
    <property type="evidence" value="ECO:0007669"/>
    <property type="project" value="UniProtKB-EC"/>
</dbReference>
<dbReference type="SMART" id="SM00267">
    <property type="entry name" value="GGDEF"/>
    <property type="match status" value="1"/>
</dbReference>
<keyword evidence="4" id="KW-0812">Transmembrane</keyword>
<feature type="signal peptide" evidence="5">
    <location>
        <begin position="1"/>
        <end position="24"/>
    </location>
</feature>
<dbReference type="STRING" id="1127673.GLIP_3377"/>
<dbReference type="InterPro" id="IPR000160">
    <property type="entry name" value="GGDEF_dom"/>
</dbReference>
<dbReference type="Gene3D" id="3.30.70.270">
    <property type="match status" value="1"/>
</dbReference>
<dbReference type="PROSITE" id="PS50887">
    <property type="entry name" value="GGDEF"/>
    <property type="match status" value="1"/>
</dbReference>
<dbReference type="InterPro" id="IPR029787">
    <property type="entry name" value="Nucleotide_cyclase"/>
</dbReference>
<feature type="chain" id="PRO_5003896905" description="diguanylate cyclase" evidence="5">
    <location>
        <begin position="25"/>
        <end position="632"/>
    </location>
</feature>
<evidence type="ECO:0000256" key="3">
    <source>
        <dbReference type="ARBA" id="ARBA00034247"/>
    </source>
</evidence>
<comment type="catalytic activity">
    <reaction evidence="3">
        <text>2 GTP = 3',3'-c-di-GMP + 2 diphosphate</text>
        <dbReference type="Rhea" id="RHEA:24898"/>
        <dbReference type="ChEBI" id="CHEBI:33019"/>
        <dbReference type="ChEBI" id="CHEBI:37565"/>
        <dbReference type="ChEBI" id="CHEBI:58805"/>
        <dbReference type="EC" id="2.7.7.65"/>
    </reaction>
</comment>
<reference evidence="7 8" key="1">
    <citation type="journal article" date="2017" name="Antonie Van Leeuwenhoek">
        <title>Rhizobium rhizosphaerae sp. nov., a novel species isolated from rice rhizosphere.</title>
        <authorList>
            <person name="Zhao J.J."/>
            <person name="Zhang J."/>
            <person name="Zhang R.J."/>
            <person name="Zhang C.W."/>
            <person name="Yin H.Q."/>
            <person name="Zhang X.X."/>
        </authorList>
    </citation>
    <scope>NUCLEOTIDE SEQUENCE [LARGE SCALE GENOMIC DNA]</scope>
    <source>
        <strain evidence="7 8">E3</strain>
    </source>
</reference>
<dbReference type="SUPFAM" id="SSF48452">
    <property type="entry name" value="TPR-like"/>
    <property type="match status" value="2"/>
</dbReference>
<gene>
    <name evidence="7" type="ORF">GLIP_3377</name>
</gene>
<proteinExistence type="predicted"/>
<dbReference type="GO" id="GO:1902201">
    <property type="term" value="P:negative regulation of bacterial-type flagellum-dependent cell motility"/>
    <property type="evidence" value="ECO:0007669"/>
    <property type="project" value="TreeGrafter"/>
</dbReference>
<dbReference type="PANTHER" id="PTHR45138">
    <property type="entry name" value="REGULATORY COMPONENTS OF SENSORY TRANSDUCTION SYSTEM"/>
    <property type="match status" value="1"/>
</dbReference>
<feature type="domain" description="GGDEF" evidence="6">
    <location>
        <begin position="491"/>
        <end position="624"/>
    </location>
</feature>
<evidence type="ECO:0000256" key="2">
    <source>
        <dbReference type="ARBA" id="ARBA00012528"/>
    </source>
</evidence>
<comment type="cofactor">
    <cofactor evidence="1">
        <name>Mg(2+)</name>
        <dbReference type="ChEBI" id="CHEBI:18420"/>
    </cofactor>
</comment>
<dbReference type="InterPro" id="IPR043128">
    <property type="entry name" value="Rev_trsase/Diguanyl_cyclase"/>
</dbReference>
<evidence type="ECO:0000256" key="5">
    <source>
        <dbReference type="SAM" id="SignalP"/>
    </source>
</evidence>
<dbReference type="eggNOG" id="COG3706">
    <property type="taxonomic scope" value="Bacteria"/>
</dbReference>
<evidence type="ECO:0000256" key="4">
    <source>
        <dbReference type="SAM" id="Phobius"/>
    </source>
</evidence>
<dbReference type="EC" id="2.7.7.65" evidence="2"/>
<keyword evidence="4" id="KW-0472">Membrane</keyword>
<dbReference type="Gene3D" id="1.25.40.10">
    <property type="entry name" value="Tetratricopeptide repeat domain"/>
    <property type="match status" value="2"/>
</dbReference>
<dbReference type="InterPro" id="IPR050469">
    <property type="entry name" value="Diguanylate_Cyclase"/>
</dbReference>
<dbReference type="AlphaFoldDB" id="K6XWG0"/>
<dbReference type="InterPro" id="IPR011990">
    <property type="entry name" value="TPR-like_helical_dom_sf"/>
</dbReference>
<dbReference type="CDD" id="cd01949">
    <property type="entry name" value="GGDEF"/>
    <property type="match status" value="1"/>
</dbReference>
<dbReference type="OrthoDB" id="6191081at2"/>
<accession>K6XWG0</accession>
<dbReference type="RefSeq" id="WP_008845794.1">
    <property type="nucleotide sequence ID" value="NZ_BAEN01000065.1"/>
</dbReference>
<protein>
    <recommendedName>
        <fullName evidence="2">diguanylate cyclase</fullName>
        <ecNumber evidence="2">2.7.7.65</ecNumber>
    </recommendedName>
</protein>
<dbReference type="SUPFAM" id="SSF55073">
    <property type="entry name" value="Nucleotide cyclase"/>
    <property type="match status" value="1"/>
</dbReference>
<feature type="transmembrane region" description="Helical" evidence="4">
    <location>
        <begin position="431"/>
        <end position="451"/>
    </location>
</feature>
<keyword evidence="5" id="KW-0732">Signal</keyword>
<keyword evidence="4" id="KW-1133">Transmembrane helix</keyword>
<dbReference type="Proteomes" id="UP000006334">
    <property type="component" value="Unassembled WGS sequence"/>
</dbReference>
<evidence type="ECO:0000313" key="8">
    <source>
        <dbReference type="Proteomes" id="UP000006334"/>
    </source>
</evidence>
<keyword evidence="8" id="KW-1185">Reference proteome</keyword>
<dbReference type="FunFam" id="3.30.70.270:FF:000001">
    <property type="entry name" value="Diguanylate cyclase domain protein"/>
    <property type="match status" value="1"/>
</dbReference>
<evidence type="ECO:0000259" key="6">
    <source>
        <dbReference type="PROSITE" id="PS50887"/>
    </source>
</evidence>
<organism evidence="7 8">
    <name type="scientific">Aliiglaciecola lipolytica E3</name>
    <dbReference type="NCBI Taxonomy" id="1127673"/>
    <lineage>
        <taxon>Bacteria</taxon>
        <taxon>Pseudomonadati</taxon>
        <taxon>Pseudomonadota</taxon>
        <taxon>Gammaproteobacteria</taxon>
        <taxon>Alteromonadales</taxon>
        <taxon>Alteromonadaceae</taxon>
        <taxon>Aliiglaciecola</taxon>
    </lineage>
</organism>
<dbReference type="Pfam" id="PF00990">
    <property type="entry name" value="GGDEF"/>
    <property type="match status" value="1"/>
</dbReference>